<protein>
    <recommendedName>
        <fullName evidence="3">DUF4034 domain-containing protein</fullName>
    </recommendedName>
</protein>
<dbReference type="EMBL" id="BMQN01000001">
    <property type="protein sequence ID" value="GGR79169.1"/>
    <property type="molecule type" value="Genomic_DNA"/>
</dbReference>
<keyword evidence="2" id="KW-1185">Reference proteome</keyword>
<dbReference type="Proteomes" id="UP000644548">
    <property type="component" value="Unassembled WGS sequence"/>
</dbReference>
<accession>A0ABQ2S1A0</accession>
<comment type="caution">
    <text evidence="1">The sequence shown here is derived from an EMBL/GenBank/DDBJ whole genome shotgun (WGS) entry which is preliminary data.</text>
</comment>
<proteinExistence type="predicted"/>
<evidence type="ECO:0000313" key="2">
    <source>
        <dbReference type="Proteomes" id="UP000644548"/>
    </source>
</evidence>
<gene>
    <name evidence="1" type="ORF">GCM10008960_02490</name>
</gene>
<name>A0ABQ2S1A0_9DEIO</name>
<organism evidence="1 2">
    <name type="scientific">Deinococcus sedimenti</name>
    <dbReference type="NCBI Taxonomy" id="1867090"/>
    <lineage>
        <taxon>Bacteria</taxon>
        <taxon>Thermotogati</taxon>
        <taxon>Deinococcota</taxon>
        <taxon>Deinococci</taxon>
        <taxon>Deinococcales</taxon>
        <taxon>Deinococcaceae</taxon>
        <taxon>Deinococcus</taxon>
    </lineage>
</organism>
<evidence type="ECO:0000313" key="1">
    <source>
        <dbReference type="EMBL" id="GGR79169.1"/>
    </source>
</evidence>
<dbReference type="RefSeq" id="WP_189071353.1">
    <property type="nucleotide sequence ID" value="NZ_BMQN01000001.1"/>
</dbReference>
<dbReference type="Gene3D" id="1.25.40.10">
    <property type="entry name" value="Tetratricopeptide repeat domain"/>
    <property type="match status" value="1"/>
</dbReference>
<sequence>MNGPDLLNLLRARDIEPLHAHLTDLQARFEAGRVSEGDLLQAFRAFQTSDLTLGEGFQKWTEAHPGTYAPQVALAGWFLGRAWEARGQTTSVHVSDQGYRAMEHFLEQADGCARNATTLTSRPLAAWNVVAGAANTRGCQLELHDVQAQQYPDWFTRALADNPNSLHLRRVMLKNLRTEWGGSEEHMLSFVRQQQEDGRLGQADMQRLWAEFHSHVSHHAMHFARDHDRAIERASVAADLHPPQAEQLFIALTSAASPGPARLAALRRFLQAAEKDPTVTLSGNFYWALAKAASWIQPELPGLRALLARDLQQGGPDSAVWIARLRRRHPTWNLPDPLTALRVARDQGHTEAAEQIVYDSEAPTPNAETRGDILKAADLYSGDMSWHVYQDFPAYQQQFGLSDRQRFKYLHRAADGGNNEARVELAQQLRAGTVELGSDGVLRPVNTAPLQSSLNYARHLLERAAAANHEPARRQLRDADPQEWNADRAACRMPAAQTPAMEMPEPARRSRWDVWWKVMLVLAGLRLVAALFGHH</sequence>
<evidence type="ECO:0008006" key="3">
    <source>
        <dbReference type="Google" id="ProtNLM"/>
    </source>
</evidence>
<reference evidence="2" key="1">
    <citation type="journal article" date="2019" name="Int. J. Syst. Evol. Microbiol.">
        <title>The Global Catalogue of Microorganisms (GCM) 10K type strain sequencing project: providing services to taxonomists for standard genome sequencing and annotation.</title>
        <authorList>
            <consortium name="The Broad Institute Genomics Platform"/>
            <consortium name="The Broad Institute Genome Sequencing Center for Infectious Disease"/>
            <person name="Wu L."/>
            <person name="Ma J."/>
        </authorList>
    </citation>
    <scope>NUCLEOTIDE SEQUENCE [LARGE SCALE GENOMIC DNA]</scope>
    <source>
        <strain evidence="2">JCM 31405</strain>
    </source>
</reference>
<dbReference type="InterPro" id="IPR011990">
    <property type="entry name" value="TPR-like_helical_dom_sf"/>
</dbReference>